<dbReference type="Pfam" id="PF05711">
    <property type="entry name" value="TylF"/>
    <property type="match status" value="1"/>
</dbReference>
<proteinExistence type="predicted"/>
<dbReference type="PANTHER" id="PTHR40036:SF1">
    <property type="entry name" value="MACROCIN O-METHYLTRANSFERASE"/>
    <property type="match status" value="1"/>
</dbReference>
<dbReference type="GO" id="GO:0008168">
    <property type="term" value="F:methyltransferase activity"/>
    <property type="evidence" value="ECO:0007669"/>
    <property type="project" value="UniProtKB-KW"/>
</dbReference>
<keyword evidence="1" id="KW-0489">Methyltransferase</keyword>
<sequence>MKRIVRQLIRRTGFDIVRYRSAPPKAAGPAEVKPVFPPDFDPEAIDIIQAVQPYTMTSIERIFALIQAVRYIVQANIPGDIVECGVWRGGSMMAVAHTLRRLGQDKTNLYLFDTYEGMTKPDATDVDYTGQPALVEFEATKRGEDSSSWCYAPLEEVRQNMASTGYDMSRVKFIKGKVEETLPGSAPDRISLLRLDTDWYESTRHELTHLFPRLSTGGVLIVDDYGYWQGNRRAVDEYLAEHGFHLLLNRIDFTGRIAVKCTPG</sequence>
<keyword evidence="2" id="KW-1185">Reference proteome</keyword>
<reference evidence="1 2" key="1">
    <citation type="submission" date="2021-03" db="EMBL/GenBank/DDBJ databases">
        <title>Genomic and phenotypic characterization of Chloracidobacterium isolates provides evidence for multiple species.</title>
        <authorList>
            <person name="Saini M.K."/>
            <person name="Costas A.M.G."/>
            <person name="Tank M."/>
            <person name="Bryant D.A."/>
        </authorList>
    </citation>
    <scope>NUCLEOTIDE SEQUENCE [LARGE SCALE GENOMIC DNA]</scope>
    <source>
        <strain evidence="1 2">N</strain>
    </source>
</reference>
<dbReference type="Gene3D" id="3.40.50.150">
    <property type="entry name" value="Vaccinia Virus protein VP39"/>
    <property type="match status" value="1"/>
</dbReference>
<dbReference type="PANTHER" id="PTHR40036">
    <property type="entry name" value="MACROCIN O-METHYLTRANSFERASE"/>
    <property type="match status" value="1"/>
</dbReference>
<dbReference type="EMBL" id="CP072643">
    <property type="protein sequence ID" value="QUV95343.1"/>
    <property type="molecule type" value="Genomic_DNA"/>
</dbReference>
<accession>A0ABX8B4F7</accession>
<evidence type="ECO:0000313" key="2">
    <source>
        <dbReference type="Proteomes" id="UP000677668"/>
    </source>
</evidence>
<evidence type="ECO:0000313" key="1">
    <source>
        <dbReference type="EMBL" id="QUV95343.1"/>
    </source>
</evidence>
<gene>
    <name evidence="1" type="ORF">J8C05_15140</name>
</gene>
<dbReference type="EC" id="2.1.1.-" evidence="1"/>
<dbReference type="Proteomes" id="UP000677668">
    <property type="component" value="Chromosome 2"/>
</dbReference>
<protein>
    <submittedName>
        <fullName evidence="1">Class I SAM-dependent methyltransferase</fullName>
        <ecNumber evidence="1">2.1.1.-</ecNumber>
    </submittedName>
</protein>
<dbReference type="SUPFAM" id="SSF53335">
    <property type="entry name" value="S-adenosyl-L-methionine-dependent methyltransferases"/>
    <property type="match status" value="1"/>
</dbReference>
<name>A0ABX8B4F7_9BACT</name>
<keyword evidence="1" id="KW-0808">Transferase</keyword>
<organism evidence="1 2">
    <name type="scientific">Chloracidobacterium sp. N</name>
    <dbReference type="NCBI Taxonomy" id="2821540"/>
    <lineage>
        <taxon>Bacteria</taxon>
        <taxon>Pseudomonadati</taxon>
        <taxon>Acidobacteriota</taxon>
        <taxon>Terriglobia</taxon>
        <taxon>Terriglobales</taxon>
        <taxon>Acidobacteriaceae</taxon>
        <taxon>Chloracidobacterium</taxon>
        <taxon>Chloracidobacterium aggregatum</taxon>
    </lineage>
</organism>
<dbReference type="InterPro" id="IPR008884">
    <property type="entry name" value="TylF_MeTrfase"/>
</dbReference>
<dbReference type="RefSeq" id="WP_211423573.1">
    <property type="nucleotide sequence ID" value="NZ_CP072643.1"/>
</dbReference>
<dbReference type="InterPro" id="IPR029063">
    <property type="entry name" value="SAM-dependent_MTases_sf"/>
</dbReference>
<dbReference type="GO" id="GO:0032259">
    <property type="term" value="P:methylation"/>
    <property type="evidence" value="ECO:0007669"/>
    <property type="project" value="UniProtKB-KW"/>
</dbReference>